<evidence type="ECO:0000256" key="3">
    <source>
        <dbReference type="ARBA" id="ARBA00023015"/>
    </source>
</evidence>
<dbReference type="Gene3D" id="2.40.330.10">
    <property type="entry name" value="DNA-binding pseudobarrel domain"/>
    <property type="match status" value="6"/>
</dbReference>
<evidence type="ECO:0000313" key="9">
    <source>
        <dbReference type="Proteomes" id="UP000516314"/>
    </source>
</evidence>
<dbReference type="Pfam" id="PF02362">
    <property type="entry name" value="B3"/>
    <property type="match status" value="6"/>
</dbReference>
<reference evidence="8 9" key="1">
    <citation type="submission" date="2020-09" db="EMBL/GenBank/DDBJ databases">
        <authorList>
            <person name="Ashkenazy H."/>
        </authorList>
    </citation>
    <scope>NUCLEOTIDE SEQUENCE [LARGE SCALE GENOMIC DNA]</scope>
    <source>
        <strain evidence="9">cv. Cdm-0</strain>
    </source>
</reference>
<keyword evidence="6" id="KW-0539">Nucleus</keyword>
<protein>
    <submittedName>
        <fullName evidence="8">(thale cress) hypothetical protein</fullName>
    </submittedName>
</protein>
<dbReference type="InterPro" id="IPR039218">
    <property type="entry name" value="REM_fam"/>
</dbReference>
<keyword evidence="4" id="KW-0238">DNA-binding</keyword>
<keyword evidence="3" id="KW-0805">Transcription regulation</keyword>
<evidence type="ECO:0000256" key="5">
    <source>
        <dbReference type="ARBA" id="ARBA00023163"/>
    </source>
</evidence>
<sequence>MANPLLYSPINPQFFQPLLPGFTNHLDIPVAFFLKYLVGTNVGKTAELRSDASEMTWKVKIDGRRLSNGWEDFTIAHDLRVGDIVVFRQEGELVFHVTALGPSCCEIQYGEDTLEEDKIEKLCDTENVSSKKKSLKREAESAPDNSLDSCFVATVTGSNLKRDTLYIPKEFALSNGLMNKYQIVLMNEEGESWKIDLRREAYNYGRFYMRRGWRSFCIANGKKPGDVFAFRLVKNEETPVIQLFPMTIEDLDKLQSLPRHKIRKTEAAPSSPDLSSFVATVTASNLSRDRLYLPKTFIMSNGLLKKFQMCLMNEEGESWTIDVKHEAHTGRFLTIRGWRRFCVANGKKPGDLLKFKLVHNEETPVLQLLPLKSEDLHKLDPSNDTRHGQSLEVTKKEFLGTEATENEFLGAEVYRNDSFKASEKDTLPFAEPINEDNLPFEFMKGNGIKKAGKITMVDRYDAKWRTSLLMDKIGAMSLGRGSKGFCEVNGVEMNESFVLELIWEDTVPLLNACDIRDKPMPSNNDINKIDQLERVKNVRKNSSQSEAGSSSSDNSSFVALVKASNLKEDALYLPQDCTSSNGLNKKCRKIFLTDGGDRSWEMDLKFDKNLDSFCITRGWRHFCDENGKKVGSFFVFELTIKEETPLLYFPPSQSIIKYKKLPNQERFVTVRLVPDCLRNKRLYLSRRFLKNNGLGEPKMVTLVGTDGTRILANLLRESTGRMSLGRGWVDFAKANRLKIGEYFTLESIWENDSPILSLYGTNTSKSDKRKRRENFPVACEKEYVSTEARNRNEPEKDKNTEEMINQASLSENRLVITLVPEDVEAGMLRLPSHFMKANGIDKDVVGDTFVNLMA</sequence>
<evidence type="ECO:0000256" key="2">
    <source>
        <dbReference type="ARBA" id="ARBA00022737"/>
    </source>
</evidence>
<dbReference type="Proteomes" id="UP000516314">
    <property type="component" value="Chromosome 2"/>
</dbReference>
<dbReference type="SUPFAM" id="SSF101936">
    <property type="entry name" value="DNA-binding pseudobarrel domain"/>
    <property type="match status" value="6"/>
</dbReference>
<evidence type="ECO:0000259" key="7">
    <source>
        <dbReference type="PROSITE" id="PS50863"/>
    </source>
</evidence>
<evidence type="ECO:0000256" key="1">
    <source>
        <dbReference type="ARBA" id="ARBA00004123"/>
    </source>
</evidence>
<dbReference type="CDD" id="cd10017">
    <property type="entry name" value="B3_DNA"/>
    <property type="match status" value="6"/>
</dbReference>
<evidence type="ECO:0000313" key="8">
    <source>
        <dbReference type="EMBL" id="CAD5319412.1"/>
    </source>
</evidence>
<gene>
    <name evidence="8" type="ORF">AT9943_LOCUS7593</name>
</gene>
<dbReference type="AlphaFoldDB" id="A0A7G2EAS9"/>
<evidence type="ECO:0000256" key="6">
    <source>
        <dbReference type="ARBA" id="ARBA00023242"/>
    </source>
</evidence>
<dbReference type="PANTHER" id="PTHR31674:SF96">
    <property type="entry name" value="B3 DOMAIN-CONTAINING PROTEIN REM-LIKE 3-RELATED"/>
    <property type="match status" value="1"/>
</dbReference>
<keyword evidence="5" id="KW-0804">Transcription</keyword>
<dbReference type="InterPro" id="IPR015300">
    <property type="entry name" value="DNA-bd_pseudobarrel_sf"/>
</dbReference>
<dbReference type="FunFam" id="2.40.330.10:FF:000009">
    <property type="entry name" value="Transcriptional factor B3 family protein"/>
    <property type="match status" value="1"/>
</dbReference>
<feature type="domain" description="TF-B3" evidence="7">
    <location>
        <begin position="556"/>
        <end position="652"/>
    </location>
</feature>
<comment type="subcellular location">
    <subcellularLocation>
        <location evidence="1">Nucleus</location>
    </subcellularLocation>
</comment>
<dbReference type="PANTHER" id="PTHR31674">
    <property type="entry name" value="B3 DOMAIN-CONTAINING PROTEIN REM-LIKE 3-RELATED"/>
    <property type="match status" value="1"/>
</dbReference>
<feature type="domain" description="TF-B3" evidence="7">
    <location>
        <begin position="667"/>
        <end position="762"/>
    </location>
</feature>
<dbReference type="GO" id="GO:0005634">
    <property type="term" value="C:nucleus"/>
    <property type="evidence" value="ECO:0007669"/>
    <property type="project" value="UniProtKB-SubCell"/>
</dbReference>
<feature type="domain" description="TF-B3" evidence="7">
    <location>
        <begin position="276"/>
        <end position="372"/>
    </location>
</feature>
<dbReference type="SMART" id="SM01019">
    <property type="entry name" value="B3"/>
    <property type="match status" value="6"/>
</dbReference>
<keyword evidence="2" id="KW-0677">Repeat</keyword>
<dbReference type="GO" id="GO:0003677">
    <property type="term" value="F:DNA binding"/>
    <property type="evidence" value="ECO:0007669"/>
    <property type="project" value="UniProtKB-KW"/>
</dbReference>
<evidence type="ECO:0000256" key="4">
    <source>
        <dbReference type="ARBA" id="ARBA00023125"/>
    </source>
</evidence>
<dbReference type="EMBL" id="LR881467">
    <property type="protein sequence ID" value="CAD5319412.1"/>
    <property type="molecule type" value="Genomic_DNA"/>
</dbReference>
<dbReference type="InterPro" id="IPR003340">
    <property type="entry name" value="B3_DNA-bd"/>
</dbReference>
<name>A0A7G2EAS9_ARATH</name>
<feature type="domain" description="TF-B3" evidence="7">
    <location>
        <begin position="11"/>
        <end position="103"/>
    </location>
</feature>
<dbReference type="PROSITE" id="PS50863">
    <property type="entry name" value="B3"/>
    <property type="match status" value="5"/>
</dbReference>
<organism evidence="8 9">
    <name type="scientific">Arabidopsis thaliana</name>
    <name type="common">Mouse-ear cress</name>
    <dbReference type="NCBI Taxonomy" id="3702"/>
    <lineage>
        <taxon>Eukaryota</taxon>
        <taxon>Viridiplantae</taxon>
        <taxon>Streptophyta</taxon>
        <taxon>Embryophyta</taxon>
        <taxon>Tracheophyta</taxon>
        <taxon>Spermatophyta</taxon>
        <taxon>Magnoliopsida</taxon>
        <taxon>eudicotyledons</taxon>
        <taxon>Gunneridae</taxon>
        <taxon>Pentapetalae</taxon>
        <taxon>rosids</taxon>
        <taxon>malvids</taxon>
        <taxon>Brassicales</taxon>
        <taxon>Brassicaceae</taxon>
        <taxon>Camelineae</taxon>
        <taxon>Arabidopsis</taxon>
    </lineage>
</organism>
<accession>A0A7G2EAS9</accession>
<feature type="domain" description="TF-B3" evidence="7">
    <location>
        <begin position="150"/>
        <end position="247"/>
    </location>
</feature>
<proteinExistence type="predicted"/>